<gene>
    <name evidence="7" type="ORF">MSBRM_1321</name>
</gene>
<evidence type="ECO:0000256" key="1">
    <source>
        <dbReference type="ARBA" id="ARBA00001917"/>
    </source>
</evidence>
<dbReference type="Gene3D" id="3.40.50.360">
    <property type="match status" value="1"/>
</dbReference>
<dbReference type="HOGENOM" id="CLU_050993_2_0_2"/>
<dbReference type="GO" id="GO:0016491">
    <property type="term" value="F:oxidoreductase activity"/>
    <property type="evidence" value="ECO:0007669"/>
    <property type="project" value="InterPro"/>
</dbReference>
<sequence length="231" mass="26223">MKVIAINGSPRKNWNTATLLEKALEGAASEGAETELIHLYDLNFKGCISCFACKLRGGKSFGKCAVKDELTSMLERLEDVGAVILGSPIYLGNSTGEMRSFMERYIFPYITYSIDTQTFYPRNIPVGFIYTMNITEDLFELVGTNKLIESNEWVATRIFGYSESLCSTDTYQFDDYSKYASSIFNPEEKAKRREEVFPQDCQKAFEMGARFVKLQKALEARSRVNDRDQKG</sequence>
<keyword evidence="4" id="KW-0288">FMN</keyword>
<dbReference type="GeneID" id="24844561"/>
<comment type="cofactor">
    <cofactor evidence="2">
        <name>[4Fe-4S] cluster</name>
        <dbReference type="ChEBI" id="CHEBI:49883"/>
    </cofactor>
</comment>
<comment type="similarity">
    <text evidence="5">Belongs to the SsuE family. Isf subfamily.</text>
</comment>
<proteinExistence type="inferred from homology"/>
<dbReference type="SUPFAM" id="SSF52218">
    <property type="entry name" value="Flavoproteins"/>
    <property type="match status" value="1"/>
</dbReference>
<dbReference type="EMBL" id="CP009528">
    <property type="protein sequence ID" value="AKB54319.1"/>
    <property type="molecule type" value="Genomic_DNA"/>
</dbReference>
<accession>A0A0E3QUD9</accession>
<evidence type="ECO:0000313" key="8">
    <source>
        <dbReference type="Proteomes" id="UP000033033"/>
    </source>
</evidence>
<protein>
    <submittedName>
        <fullName evidence="7">Iron-sulfur flavoprotein</fullName>
    </submittedName>
</protein>
<reference evidence="7 8" key="1">
    <citation type="submission" date="2014-07" db="EMBL/GenBank/DDBJ databases">
        <title>Methanogenic archaea and the global carbon cycle.</title>
        <authorList>
            <person name="Henriksen J.R."/>
            <person name="Luke J."/>
            <person name="Reinhart S."/>
            <person name="Benedict M.N."/>
            <person name="Youngblut N.D."/>
            <person name="Metcalf M.E."/>
            <person name="Whitaker R.J."/>
            <person name="Metcalf W.W."/>
        </authorList>
    </citation>
    <scope>NUCLEOTIDE SEQUENCE [LARGE SCALE GENOMIC DNA]</scope>
    <source>
        <strain evidence="7 8">MS</strain>
    </source>
</reference>
<dbReference type="STRING" id="1434108.MSBRM_1321"/>
<evidence type="ECO:0000256" key="2">
    <source>
        <dbReference type="ARBA" id="ARBA00001966"/>
    </source>
</evidence>
<keyword evidence="3" id="KW-0285">Flavoprotein</keyword>
<evidence type="ECO:0000256" key="4">
    <source>
        <dbReference type="ARBA" id="ARBA00022643"/>
    </source>
</evidence>
<dbReference type="InterPro" id="IPR029039">
    <property type="entry name" value="Flavoprotein-like_sf"/>
</dbReference>
<evidence type="ECO:0000256" key="5">
    <source>
        <dbReference type="ARBA" id="ARBA00038292"/>
    </source>
</evidence>
<keyword evidence="8" id="KW-1185">Reference proteome</keyword>
<comment type="cofactor">
    <cofactor evidence="1">
        <name>FMN</name>
        <dbReference type="ChEBI" id="CHEBI:58210"/>
    </cofactor>
</comment>
<dbReference type="KEGG" id="mby:MSBRM_1321"/>
<dbReference type="InterPro" id="IPR051796">
    <property type="entry name" value="ISF_SsuE-like"/>
</dbReference>
<evidence type="ECO:0000256" key="3">
    <source>
        <dbReference type="ARBA" id="ARBA00022630"/>
    </source>
</evidence>
<dbReference type="AlphaFoldDB" id="A0A0E3QUD9"/>
<dbReference type="RefSeq" id="WP_048118472.1">
    <property type="nucleotide sequence ID" value="NZ_CP009528.1"/>
</dbReference>
<evidence type="ECO:0000259" key="6">
    <source>
        <dbReference type="Pfam" id="PF03358"/>
    </source>
</evidence>
<dbReference type="PANTHER" id="PTHR43278">
    <property type="entry name" value="NAD(P)H-DEPENDENT FMN-CONTAINING OXIDOREDUCTASE YWQN-RELATED"/>
    <property type="match status" value="1"/>
</dbReference>
<organism evidence="7 8">
    <name type="scientific">Methanosarcina barkeri MS</name>
    <dbReference type="NCBI Taxonomy" id="1434108"/>
    <lineage>
        <taxon>Archaea</taxon>
        <taxon>Methanobacteriati</taxon>
        <taxon>Methanobacteriota</taxon>
        <taxon>Stenosarchaea group</taxon>
        <taxon>Methanomicrobia</taxon>
        <taxon>Methanosarcinales</taxon>
        <taxon>Methanosarcinaceae</taxon>
        <taxon>Methanosarcina</taxon>
    </lineage>
</organism>
<dbReference type="InterPro" id="IPR005025">
    <property type="entry name" value="FMN_Rdtase-like_dom"/>
</dbReference>
<dbReference type="PATRIC" id="fig|1434108.4.peg.1637"/>
<dbReference type="PANTHER" id="PTHR43278:SF2">
    <property type="entry name" value="IRON-SULFUR FLAVOPROTEIN"/>
    <property type="match status" value="1"/>
</dbReference>
<feature type="domain" description="NADPH-dependent FMN reductase-like" evidence="6">
    <location>
        <begin position="1"/>
        <end position="105"/>
    </location>
</feature>
<name>A0A0E3QUD9_METBA</name>
<dbReference type="Proteomes" id="UP000033033">
    <property type="component" value="Chromosome"/>
</dbReference>
<evidence type="ECO:0000313" key="7">
    <source>
        <dbReference type="EMBL" id="AKB54319.1"/>
    </source>
</evidence>
<dbReference type="Pfam" id="PF03358">
    <property type="entry name" value="FMN_red"/>
    <property type="match status" value="1"/>
</dbReference>